<sequence length="359" mass="41932">KSKNCKAAAFESENGPSNELISPVNSWIEVYLKSEKRWICIECINNSIDKPNLVEKTATQPLTYVVTFDDNEKLRDLTSRYADRWLIYNRKLRPDQPWWDETMASYEPSDKKANKKEDEELLENLRSKPMPTTISDFKNHPLYVLRRHLLKYEVIYPEDTEPVGEIRGEAVLPRDSVYTLHTSESWFIKHGRSIKKGEEPVKSVPARIFNPNKIAAIGAATKMNDLYGLWQTEQYRPPRAKNGKVPRNEYGNVEVFFPHMIPPGTVHMKIPNLNRIAQKLKIDCVSVVTGWDYHRGHVYPVTNGYLVCCEFEKLLLDAVREEEMAELQQIRKAKEEQILKRWKRLTKGLLIRDKLQEKY</sequence>
<evidence type="ECO:0000256" key="4">
    <source>
        <dbReference type="ARBA" id="ARBA00023204"/>
    </source>
</evidence>
<dbReference type="SMART" id="SM01030">
    <property type="entry name" value="BHD_1"/>
    <property type="match status" value="1"/>
</dbReference>
<evidence type="ECO:0000259" key="8">
    <source>
        <dbReference type="SMART" id="SM01032"/>
    </source>
</evidence>
<dbReference type="PANTHER" id="PTHR12135:SF0">
    <property type="entry name" value="DNA REPAIR PROTEIN COMPLEMENTING XP-C CELLS"/>
    <property type="match status" value="1"/>
</dbReference>
<dbReference type="InterPro" id="IPR018327">
    <property type="entry name" value="BHD_2"/>
</dbReference>
<evidence type="ECO:0000313" key="9">
    <source>
        <dbReference type="EMBL" id="EDV19300.1"/>
    </source>
</evidence>
<dbReference type="FunFam" id="3.30.70.2460:FF:000001">
    <property type="entry name" value="DNA repair protein Rad4 family"/>
    <property type="match status" value="1"/>
</dbReference>
<keyword evidence="4" id="KW-0234">DNA repair</keyword>
<dbReference type="Gene3D" id="3.30.70.2460">
    <property type="entry name" value="Rad4, beta-hairpin domain BHD3"/>
    <property type="match status" value="1"/>
</dbReference>
<dbReference type="InParanoid" id="B3SD91"/>
<dbReference type="PhylomeDB" id="B3SD91"/>
<keyword evidence="10" id="KW-1185">Reference proteome</keyword>
<dbReference type="GeneID" id="6759417"/>
<dbReference type="OrthoDB" id="300780at2759"/>
<dbReference type="InterPro" id="IPR004583">
    <property type="entry name" value="DNA_repair_Rad4"/>
</dbReference>
<keyword evidence="3" id="KW-0227">DNA damage</keyword>
<evidence type="ECO:0000259" key="6">
    <source>
        <dbReference type="SMART" id="SM01030"/>
    </source>
</evidence>
<gene>
    <name evidence="9" type="ORF">TRIADDRAFT_2617</name>
</gene>
<dbReference type="Gene3D" id="3.90.260.10">
    <property type="entry name" value="Transglutaminase-like"/>
    <property type="match status" value="1"/>
</dbReference>
<dbReference type="InterPro" id="IPR036985">
    <property type="entry name" value="Transglutaminase-like_sf"/>
</dbReference>
<dbReference type="Pfam" id="PF10403">
    <property type="entry name" value="BHD_1"/>
    <property type="match status" value="1"/>
</dbReference>
<evidence type="ECO:0000256" key="2">
    <source>
        <dbReference type="ARBA" id="ARBA00009525"/>
    </source>
</evidence>
<protein>
    <recommendedName>
        <fullName evidence="11">Rad4 beta-hairpin domain-containing protein</fullName>
    </recommendedName>
</protein>
<dbReference type="GO" id="GO:0006289">
    <property type="term" value="P:nucleotide-excision repair"/>
    <property type="evidence" value="ECO:0007669"/>
    <property type="project" value="InterPro"/>
</dbReference>
<evidence type="ECO:0000256" key="5">
    <source>
        <dbReference type="ARBA" id="ARBA00023242"/>
    </source>
</evidence>
<dbReference type="eggNOG" id="KOG2179">
    <property type="taxonomic scope" value="Eukaryota"/>
</dbReference>
<feature type="domain" description="Rad4 beta-hairpin" evidence="7">
    <location>
        <begin position="180"/>
        <end position="238"/>
    </location>
</feature>
<dbReference type="InterPro" id="IPR018328">
    <property type="entry name" value="Rad4_beta-hairpin_dom3"/>
</dbReference>
<feature type="non-terminal residue" evidence="9">
    <location>
        <position position="1"/>
    </location>
</feature>
<dbReference type="CTD" id="6759417"/>
<feature type="non-terminal residue" evidence="9">
    <location>
        <position position="359"/>
    </location>
</feature>
<dbReference type="OMA" id="WICIECI"/>
<comment type="subcellular location">
    <subcellularLocation>
        <location evidence="1">Nucleus</location>
    </subcellularLocation>
</comment>
<dbReference type="InterPro" id="IPR018326">
    <property type="entry name" value="Rad4_beta-hairpin_dom1"/>
</dbReference>
<evidence type="ECO:0000259" key="7">
    <source>
        <dbReference type="SMART" id="SM01031"/>
    </source>
</evidence>
<evidence type="ECO:0000313" key="10">
    <source>
        <dbReference type="Proteomes" id="UP000009022"/>
    </source>
</evidence>
<organism evidence="9 10">
    <name type="scientific">Trichoplax adhaerens</name>
    <name type="common">Trichoplax reptans</name>
    <dbReference type="NCBI Taxonomy" id="10228"/>
    <lineage>
        <taxon>Eukaryota</taxon>
        <taxon>Metazoa</taxon>
        <taxon>Placozoa</taxon>
        <taxon>Uniplacotomia</taxon>
        <taxon>Trichoplacea</taxon>
        <taxon>Trichoplacidae</taxon>
        <taxon>Trichoplax</taxon>
    </lineage>
</organism>
<dbReference type="Pfam" id="PF03835">
    <property type="entry name" value="Rad4"/>
    <property type="match status" value="1"/>
</dbReference>
<feature type="domain" description="Rad4 beta-hairpin" evidence="8">
    <location>
        <begin position="245"/>
        <end position="319"/>
    </location>
</feature>
<proteinExistence type="inferred from homology"/>
<dbReference type="HOGENOM" id="CLU_026889_0_0_1"/>
<keyword evidence="5" id="KW-0539">Nucleus</keyword>
<reference evidence="9 10" key="1">
    <citation type="journal article" date="2008" name="Nature">
        <title>The Trichoplax genome and the nature of placozoans.</title>
        <authorList>
            <person name="Srivastava M."/>
            <person name="Begovic E."/>
            <person name="Chapman J."/>
            <person name="Putnam N.H."/>
            <person name="Hellsten U."/>
            <person name="Kawashima T."/>
            <person name="Kuo A."/>
            <person name="Mitros T."/>
            <person name="Salamov A."/>
            <person name="Carpenter M.L."/>
            <person name="Signorovitch A.Y."/>
            <person name="Moreno M.A."/>
            <person name="Kamm K."/>
            <person name="Grimwood J."/>
            <person name="Schmutz J."/>
            <person name="Shapiro H."/>
            <person name="Grigoriev I.V."/>
            <person name="Buss L.W."/>
            <person name="Schierwater B."/>
            <person name="Dellaporta S.L."/>
            <person name="Rokhsar D.S."/>
        </authorList>
    </citation>
    <scope>NUCLEOTIDE SEQUENCE [LARGE SCALE GENOMIC DNA]</scope>
    <source>
        <strain evidence="9 10">Grell-BS-1999</strain>
    </source>
</reference>
<dbReference type="SMART" id="SM01032">
    <property type="entry name" value="BHD_3"/>
    <property type="match status" value="1"/>
</dbReference>
<dbReference type="InterPro" id="IPR018325">
    <property type="entry name" value="Rad4/PNGase_transGLS-fold"/>
</dbReference>
<comment type="similarity">
    <text evidence="2">Belongs to the XPC family.</text>
</comment>
<name>B3SD91_TRIAD</name>
<dbReference type="KEGG" id="tad:TRIADDRAFT_2617"/>
<accession>B3SD91</accession>
<dbReference type="RefSeq" id="XP_002118224.1">
    <property type="nucleotide sequence ID" value="XM_002118188.1"/>
</dbReference>
<dbReference type="PANTHER" id="PTHR12135">
    <property type="entry name" value="DNA REPAIR PROTEIN XP-C / RAD4"/>
    <property type="match status" value="1"/>
</dbReference>
<dbReference type="STRING" id="10228.B3SD91"/>
<dbReference type="Pfam" id="PF10404">
    <property type="entry name" value="BHD_2"/>
    <property type="match status" value="1"/>
</dbReference>
<dbReference type="EMBL" id="DS985277">
    <property type="protein sequence ID" value="EDV19300.1"/>
    <property type="molecule type" value="Genomic_DNA"/>
</dbReference>
<feature type="domain" description="Rad4 beta-hairpin" evidence="6">
    <location>
        <begin position="126"/>
        <end position="178"/>
    </location>
</feature>
<dbReference type="Proteomes" id="UP000009022">
    <property type="component" value="Unassembled WGS sequence"/>
</dbReference>
<dbReference type="Gene3D" id="2.20.20.110">
    <property type="entry name" value="Rad4, beta-hairpin domain BHD1"/>
    <property type="match status" value="1"/>
</dbReference>
<dbReference type="InterPro" id="IPR042488">
    <property type="entry name" value="Rad4_BHD3_sf"/>
</dbReference>
<dbReference type="InterPro" id="IPR038765">
    <property type="entry name" value="Papain-like_cys_pep_sf"/>
</dbReference>
<dbReference type="GO" id="GO:0005634">
    <property type="term" value="C:nucleus"/>
    <property type="evidence" value="ECO:0007669"/>
    <property type="project" value="UniProtKB-SubCell"/>
</dbReference>
<dbReference type="Pfam" id="PF10405">
    <property type="entry name" value="BHD_3"/>
    <property type="match status" value="1"/>
</dbReference>
<evidence type="ECO:0000256" key="1">
    <source>
        <dbReference type="ARBA" id="ARBA00004123"/>
    </source>
</evidence>
<evidence type="ECO:0008006" key="11">
    <source>
        <dbReference type="Google" id="ProtNLM"/>
    </source>
</evidence>
<dbReference type="AlphaFoldDB" id="B3SD91"/>
<dbReference type="SUPFAM" id="SSF54001">
    <property type="entry name" value="Cysteine proteinases"/>
    <property type="match status" value="1"/>
</dbReference>
<dbReference type="SMART" id="SM01031">
    <property type="entry name" value="BHD_2"/>
    <property type="match status" value="1"/>
</dbReference>
<evidence type="ECO:0000256" key="3">
    <source>
        <dbReference type="ARBA" id="ARBA00022763"/>
    </source>
</evidence>
<dbReference type="GO" id="GO:0003684">
    <property type="term" value="F:damaged DNA binding"/>
    <property type="evidence" value="ECO:0007669"/>
    <property type="project" value="InterPro"/>
</dbReference>